<evidence type="ECO:0000256" key="2">
    <source>
        <dbReference type="ARBA" id="ARBA00023125"/>
    </source>
</evidence>
<dbReference type="PROSITE" id="PS50937">
    <property type="entry name" value="HTH_MERR_2"/>
    <property type="match status" value="1"/>
</dbReference>
<feature type="domain" description="HTH merR-type" evidence="6">
    <location>
        <begin position="1"/>
        <end position="69"/>
    </location>
</feature>
<feature type="coiled-coil region" evidence="4">
    <location>
        <begin position="88"/>
        <end position="115"/>
    </location>
</feature>
<reference evidence="7 8" key="1">
    <citation type="submission" date="2023-08" db="EMBL/GenBank/DDBJ databases">
        <title>Transcriptome Analysis of Halomonas alkalicola CICC 11012s to Identify the Genes Involved in Alkaline Tolerances.</title>
        <authorList>
            <person name="Zhai L."/>
        </authorList>
    </citation>
    <scope>NUCLEOTIDE SEQUENCE [LARGE SCALE GENOMIC DNA]</scope>
    <source>
        <strain evidence="7 8">CICC 11012s</strain>
    </source>
</reference>
<dbReference type="InterPro" id="IPR009061">
    <property type="entry name" value="DNA-bd_dom_put_sf"/>
</dbReference>
<dbReference type="Pfam" id="PF00376">
    <property type="entry name" value="MerR"/>
    <property type="match status" value="1"/>
</dbReference>
<evidence type="ECO:0000259" key="6">
    <source>
        <dbReference type="PROSITE" id="PS50937"/>
    </source>
</evidence>
<keyword evidence="3" id="KW-0804">Transcription</keyword>
<dbReference type="RefSeq" id="WP_110070883.1">
    <property type="nucleotide sequence ID" value="NZ_CP131913.1"/>
</dbReference>
<keyword evidence="4" id="KW-0175">Coiled coil</keyword>
<sequence length="163" mass="18358">MKVSELARAAGVTAETVRHYVREGLLEPRRHPDNGYQLFERGDLERLRFIHRARNLGFGVAEIREILAHADQGDSPCPMVRDLLASRLPEIRARIEELQALAARMEQALETWAEMPDGTPDGHSLCRLIESFPEPLRDNLRKNQQRGDAPRAPTGATSSEETP</sequence>
<dbReference type="InterPro" id="IPR047057">
    <property type="entry name" value="MerR_fam"/>
</dbReference>
<keyword evidence="1" id="KW-0805">Transcription regulation</keyword>
<proteinExistence type="predicted"/>
<evidence type="ECO:0000313" key="8">
    <source>
        <dbReference type="Proteomes" id="UP001235344"/>
    </source>
</evidence>
<dbReference type="InterPro" id="IPR015358">
    <property type="entry name" value="Tscrpt_reg_MerR_DNA-bd"/>
</dbReference>
<keyword evidence="2 7" id="KW-0238">DNA-binding</keyword>
<dbReference type="InterPro" id="IPR000551">
    <property type="entry name" value="MerR-type_HTH_dom"/>
</dbReference>
<evidence type="ECO:0000256" key="4">
    <source>
        <dbReference type="SAM" id="Coils"/>
    </source>
</evidence>
<evidence type="ECO:0000256" key="5">
    <source>
        <dbReference type="SAM" id="MobiDB-lite"/>
    </source>
</evidence>
<evidence type="ECO:0000256" key="3">
    <source>
        <dbReference type="ARBA" id="ARBA00023163"/>
    </source>
</evidence>
<dbReference type="Pfam" id="PF09278">
    <property type="entry name" value="MerR-DNA-bind"/>
    <property type="match status" value="1"/>
</dbReference>
<dbReference type="PRINTS" id="PR00040">
    <property type="entry name" value="HTHMERR"/>
</dbReference>
<evidence type="ECO:0000256" key="1">
    <source>
        <dbReference type="ARBA" id="ARBA00023015"/>
    </source>
</evidence>
<dbReference type="PANTHER" id="PTHR30204">
    <property type="entry name" value="REDOX-CYCLING DRUG-SENSING TRANSCRIPTIONAL ACTIVATOR SOXR"/>
    <property type="match status" value="1"/>
</dbReference>
<dbReference type="SUPFAM" id="SSF46955">
    <property type="entry name" value="Putative DNA-binding domain"/>
    <property type="match status" value="1"/>
</dbReference>
<evidence type="ECO:0000313" key="7">
    <source>
        <dbReference type="EMBL" id="WLI72489.1"/>
    </source>
</evidence>
<dbReference type="PANTHER" id="PTHR30204:SF94">
    <property type="entry name" value="HEAVY METAL-DEPENDENT TRANSCRIPTIONAL REGULATOR HI_0293-RELATED"/>
    <property type="match status" value="1"/>
</dbReference>
<dbReference type="EMBL" id="CP131913">
    <property type="protein sequence ID" value="WLI72489.1"/>
    <property type="molecule type" value="Genomic_DNA"/>
</dbReference>
<keyword evidence="8" id="KW-1185">Reference proteome</keyword>
<name>A0ABY9H270_9GAMM</name>
<dbReference type="CDD" id="cd04787">
    <property type="entry name" value="HTH_HMRTR_unk"/>
    <property type="match status" value="1"/>
</dbReference>
<gene>
    <name evidence="7" type="ORF">B6N23_12000</name>
</gene>
<accession>A0ABY9H270</accession>
<dbReference type="Gene3D" id="1.10.1660.10">
    <property type="match status" value="1"/>
</dbReference>
<protein>
    <submittedName>
        <fullName evidence="7">MerR family DNA-binding protein</fullName>
    </submittedName>
</protein>
<organism evidence="7 8">
    <name type="scientific">Halomonas alkalicola</name>
    <dbReference type="NCBI Taxonomy" id="1930622"/>
    <lineage>
        <taxon>Bacteria</taxon>
        <taxon>Pseudomonadati</taxon>
        <taxon>Pseudomonadota</taxon>
        <taxon>Gammaproteobacteria</taxon>
        <taxon>Oceanospirillales</taxon>
        <taxon>Halomonadaceae</taxon>
        <taxon>Halomonas</taxon>
    </lineage>
</organism>
<feature type="region of interest" description="Disordered" evidence="5">
    <location>
        <begin position="136"/>
        <end position="163"/>
    </location>
</feature>
<dbReference type="GO" id="GO:0003677">
    <property type="term" value="F:DNA binding"/>
    <property type="evidence" value="ECO:0007669"/>
    <property type="project" value="UniProtKB-KW"/>
</dbReference>
<dbReference type="SMART" id="SM00422">
    <property type="entry name" value="HTH_MERR"/>
    <property type="match status" value="1"/>
</dbReference>
<dbReference type="Proteomes" id="UP001235344">
    <property type="component" value="Chromosome"/>
</dbReference>